<keyword evidence="2" id="KW-1185">Reference proteome</keyword>
<protein>
    <submittedName>
        <fullName evidence="1">Uncharacterized protein</fullName>
    </submittedName>
</protein>
<name>A0ACC4DT97_PURLI</name>
<reference evidence="1" key="1">
    <citation type="submission" date="2024-12" db="EMBL/GenBank/DDBJ databases">
        <title>Comparative genomics and development of molecular markers within Purpureocillium lilacinum and among Purpureocillium species.</title>
        <authorList>
            <person name="Yeh Z.-Y."/>
            <person name="Ni N.-T."/>
            <person name="Lo P.-H."/>
            <person name="Mushyakhwo K."/>
            <person name="Lin C.-F."/>
            <person name="Nai Y.-S."/>
        </authorList>
    </citation>
    <scope>NUCLEOTIDE SEQUENCE</scope>
    <source>
        <strain evidence="1">NCHU-NPUST-175</strain>
    </source>
</reference>
<comment type="caution">
    <text evidence="1">The sequence shown here is derived from an EMBL/GenBank/DDBJ whole genome shotgun (WGS) entry which is preliminary data.</text>
</comment>
<evidence type="ECO:0000313" key="1">
    <source>
        <dbReference type="EMBL" id="KAL3958784.1"/>
    </source>
</evidence>
<proteinExistence type="predicted"/>
<accession>A0ACC4DT97</accession>
<dbReference type="EMBL" id="JBGNUJ010000006">
    <property type="protein sequence ID" value="KAL3958784.1"/>
    <property type="molecule type" value="Genomic_DNA"/>
</dbReference>
<evidence type="ECO:0000313" key="2">
    <source>
        <dbReference type="Proteomes" id="UP001638806"/>
    </source>
</evidence>
<dbReference type="Proteomes" id="UP001638806">
    <property type="component" value="Unassembled WGS sequence"/>
</dbReference>
<sequence>MPTTAAGSREQIFFPVHEPRAAPAQDERDTGPRGAPATGYPDRQPNHRWCQRRPARAAPHRASECPCWHPSNGRDRREIARRDTASVR</sequence>
<organism evidence="1 2">
    <name type="scientific">Purpureocillium lilacinum</name>
    <name type="common">Paecilomyces lilacinus</name>
    <dbReference type="NCBI Taxonomy" id="33203"/>
    <lineage>
        <taxon>Eukaryota</taxon>
        <taxon>Fungi</taxon>
        <taxon>Dikarya</taxon>
        <taxon>Ascomycota</taxon>
        <taxon>Pezizomycotina</taxon>
        <taxon>Sordariomycetes</taxon>
        <taxon>Hypocreomycetidae</taxon>
        <taxon>Hypocreales</taxon>
        <taxon>Ophiocordycipitaceae</taxon>
        <taxon>Purpureocillium</taxon>
    </lineage>
</organism>
<gene>
    <name evidence="1" type="ORF">ACCO45_006946</name>
</gene>